<keyword evidence="3" id="KW-1185">Reference proteome</keyword>
<evidence type="ECO:0000313" key="2">
    <source>
        <dbReference type="EMBL" id="KAK5952595.1"/>
    </source>
</evidence>
<dbReference type="Proteomes" id="UP001316803">
    <property type="component" value="Unassembled WGS sequence"/>
</dbReference>
<gene>
    <name evidence="2" type="ORF">OHC33_006187</name>
</gene>
<comment type="caution">
    <text evidence="2">The sequence shown here is derived from an EMBL/GenBank/DDBJ whole genome shotgun (WGS) entry which is preliminary data.</text>
</comment>
<accession>A0AAN8I7X4</accession>
<dbReference type="AlphaFoldDB" id="A0AAN8I7X4"/>
<proteinExistence type="predicted"/>
<name>A0AAN8I7X4_9EURO</name>
<evidence type="ECO:0000256" key="1">
    <source>
        <dbReference type="SAM" id="MobiDB-lite"/>
    </source>
</evidence>
<sequence length="351" mass="39219">MTAIAKFQEATEAVYGPLASNEEAANSWTPPEKSGGHRGRYLWTDAFGVINFITLSIEKNDSKYLAHADRLSKTVHDTLGRTRDGSARLPGASDQNPVGGGLRIGKEDEGGSDGDGQYHHYLTLWMFALNRLTLATKDQTYNQQAIALAKAIHPNFFLDRQSSNPRMVWKIAMEMSKPLVYSQGNLDPLDGYMVFRKLQAVSGDPSTLKDEIADYKRIIDLKGKHSVSTDTLDLGMTLWTAHWLVRKESYFADLTQQGIRQAHRLYEGGYLDRPTSRRLAFREYGTCMGIGCVQEPDEKLLALRSGLIDTWEEYRDSTPGDLRAISQVMRAAALIPGAFRAGYLGDEMEML</sequence>
<feature type="region of interest" description="Disordered" evidence="1">
    <location>
        <begin position="80"/>
        <end position="112"/>
    </location>
</feature>
<organism evidence="2 3">
    <name type="scientific">Knufia fluminis</name>
    <dbReference type="NCBI Taxonomy" id="191047"/>
    <lineage>
        <taxon>Eukaryota</taxon>
        <taxon>Fungi</taxon>
        <taxon>Dikarya</taxon>
        <taxon>Ascomycota</taxon>
        <taxon>Pezizomycotina</taxon>
        <taxon>Eurotiomycetes</taxon>
        <taxon>Chaetothyriomycetidae</taxon>
        <taxon>Chaetothyriales</taxon>
        <taxon>Trichomeriaceae</taxon>
        <taxon>Knufia</taxon>
    </lineage>
</organism>
<dbReference type="EMBL" id="JAKLMC020000014">
    <property type="protein sequence ID" value="KAK5952595.1"/>
    <property type="molecule type" value="Genomic_DNA"/>
</dbReference>
<protein>
    <submittedName>
        <fullName evidence="2">Uncharacterized protein</fullName>
    </submittedName>
</protein>
<reference evidence="2 3" key="1">
    <citation type="submission" date="2022-12" db="EMBL/GenBank/DDBJ databases">
        <title>Genomic features and morphological characterization of a novel Knufia sp. strain isolated from spacecraft assembly facility.</title>
        <authorList>
            <person name="Teixeira M."/>
            <person name="Chander A.M."/>
            <person name="Stajich J.E."/>
            <person name="Venkateswaran K."/>
        </authorList>
    </citation>
    <scope>NUCLEOTIDE SEQUENCE [LARGE SCALE GENOMIC DNA]</scope>
    <source>
        <strain evidence="2 3">FJI-L2-BK-P2</strain>
    </source>
</reference>
<evidence type="ECO:0000313" key="3">
    <source>
        <dbReference type="Proteomes" id="UP001316803"/>
    </source>
</evidence>